<dbReference type="EMBL" id="CP012159">
    <property type="protein sequence ID" value="AKT42322.1"/>
    <property type="molecule type" value="Genomic_DNA"/>
</dbReference>
<dbReference type="SUPFAM" id="SSF52172">
    <property type="entry name" value="CheY-like"/>
    <property type="match status" value="1"/>
</dbReference>
<keyword evidence="7" id="KW-1185">Reference proteome</keyword>
<proteinExistence type="predicted"/>
<dbReference type="Gene3D" id="3.40.50.2300">
    <property type="match status" value="1"/>
</dbReference>
<gene>
    <name evidence="6" type="ORF">CMC5_065460</name>
</gene>
<dbReference type="PANTHER" id="PTHR44591:SF18">
    <property type="entry name" value="REGULATORY PROTEIN"/>
    <property type="match status" value="1"/>
</dbReference>
<dbReference type="STRING" id="52.CMC5_065460"/>
<organism evidence="6 7">
    <name type="scientific">Chondromyces crocatus</name>
    <dbReference type="NCBI Taxonomy" id="52"/>
    <lineage>
        <taxon>Bacteria</taxon>
        <taxon>Pseudomonadati</taxon>
        <taxon>Myxococcota</taxon>
        <taxon>Polyangia</taxon>
        <taxon>Polyangiales</taxon>
        <taxon>Polyangiaceae</taxon>
        <taxon>Chondromyces</taxon>
    </lineage>
</organism>
<dbReference type="Gene3D" id="1.25.40.10">
    <property type="entry name" value="Tetratricopeptide repeat domain"/>
    <property type="match status" value="1"/>
</dbReference>
<dbReference type="OrthoDB" id="5288001at2"/>
<feature type="repeat" description="TPR" evidence="3">
    <location>
        <begin position="535"/>
        <end position="568"/>
    </location>
</feature>
<feature type="region of interest" description="Disordered" evidence="4">
    <location>
        <begin position="165"/>
        <end position="199"/>
    </location>
</feature>
<keyword evidence="1 2" id="KW-0597">Phosphoprotein</keyword>
<sequence>MTQDPNKKPLGRILLQQRAVTQPQLEQALVESRAKGVPLATGMIESGTLSEVAALKALSEQSGVPGIDLTQVCIRLSDLSILPREIAMKHKLLPVLVRDDRILVAMAAPTDKKVVDELEFVTGKRVFPYIALAGPLMRTVAAAYDMKDQGEPFFVGPKCPPEVLRRAGLSPASTPAPTEAPGVQSPARSTPPLATSPPSHPVFTPAQRIPAHGSRVAALQDFSVAKPLPASAESTITTQAAKIHQSAFDSKFTNDETSFADVMDEAAPEGATADIASPPGAAFVGQPDIIVDDAMSRVAATYELSDAEFGEADRDLSLVGTLPKEAPRGEQPTVLVVDDEAEIRRLLRRIFEERGYRVEEADRGLLALRMVKENPPDVMILDAMLPEVHGFDIARRMKGTQRYGHIPIIMISAVYRGWRFAEDLKSSYGVDAYIEKPFRVADVVAAVENAVHSRSTRSDQDRISAEAERLLAAGIAAYRSGDFETAVKNLREGTMLDPLAYRLHFHLGLLYGKQGQLYDAIQELETALHINSKHFPALKNLAVLYQKAGFRNKAIETWERALSVAPDDPTRQSIKEHLLGLL</sequence>
<dbReference type="RefSeq" id="WP_082362976.1">
    <property type="nucleotide sequence ID" value="NZ_CP012159.1"/>
</dbReference>
<dbReference type="GO" id="GO:0000160">
    <property type="term" value="P:phosphorelay signal transduction system"/>
    <property type="evidence" value="ECO:0007669"/>
    <property type="project" value="InterPro"/>
</dbReference>
<evidence type="ECO:0000256" key="3">
    <source>
        <dbReference type="PROSITE-ProRule" id="PRU00339"/>
    </source>
</evidence>
<dbReference type="SUPFAM" id="SSF48452">
    <property type="entry name" value="TPR-like"/>
    <property type="match status" value="1"/>
</dbReference>
<dbReference type="InterPro" id="IPR011990">
    <property type="entry name" value="TPR-like_helical_dom_sf"/>
</dbReference>
<dbReference type="InterPro" id="IPR001789">
    <property type="entry name" value="Sig_transdc_resp-reg_receiver"/>
</dbReference>
<dbReference type="Pfam" id="PF00072">
    <property type="entry name" value="Response_reg"/>
    <property type="match status" value="1"/>
</dbReference>
<evidence type="ECO:0000313" key="6">
    <source>
        <dbReference type="EMBL" id="AKT42322.1"/>
    </source>
</evidence>
<dbReference type="InterPro" id="IPR019734">
    <property type="entry name" value="TPR_rpt"/>
</dbReference>
<dbReference type="Gene3D" id="3.30.300.160">
    <property type="entry name" value="Type II secretion system, protein E, N-terminal domain"/>
    <property type="match status" value="1"/>
</dbReference>
<evidence type="ECO:0000256" key="1">
    <source>
        <dbReference type="ARBA" id="ARBA00022553"/>
    </source>
</evidence>
<dbReference type="PROSITE" id="PS50005">
    <property type="entry name" value="TPR"/>
    <property type="match status" value="2"/>
</dbReference>
<evidence type="ECO:0000256" key="4">
    <source>
        <dbReference type="SAM" id="MobiDB-lite"/>
    </source>
</evidence>
<feature type="compositionally biased region" description="Low complexity" evidence="4">
    <location>
        <begin position="170"/>
        <end position="181"/>
    </location>
</feature>
<dbReference type="SUPFAM" id="SSF160246">
    <property type="entry name" value="EspE N-terminal domain-like"/>
    <property type="match status" value="1"/>
</dbReference>
<dbReference type="Pfam" id="PF05157">
    <property type="entry name" value="MshEN"/>
    <property type="match status" value="1"/>
</dbReference>
<feature type="modified residue" description="4-aspartylphosphate" evidence="2">
    <location>
        <position position="382"/>
    </location>
</feature>
<dbReference type="InterPro" id="IPR007831">
    <property type="entry name" value="T2SS_GspE_N"/>
</dbReference>
<dbReference type="InterPro" id="IPR050595">
    <property type="entry name" value="Bact_response_regulator"/>
</dbReference>
<feature type="domain" description="Response regulatory" evidence="5">
    <location>
        <begin position="333"/>
        <end position="451"/>
    </location>
</feature>
<dbReference type="InterPro" id="IPR011006">
    <property type="entry name" value="CheY-like_superfamily"/>
</dbReference>
<dbReference type="SMART" id="SM00448">
    <property type="entry name" value="REC"/>
    <property type="match status" value="1"/>
</dbReference>
<dbReference type="Pfam" id="PF13432">
    <property type="entry name" value="TPR_16"/>
    <property type="match status" value="1"/>
</dbReference>
<dbReference type="SMART" id="SM00028">
    <property type="entry name" value="TPR"/>
    <property type="match status" value="3"/>
</dbReference>
<dbReference type="AlphaFoldDB" id="A0A0K1ENU0"/>
<dbReference type="KEGG" id="ccro:CMC5_065460"/>
<accession>A0A0K1ENU0</accession>
<dbReference type="InterPro" id="IPR037257">
    <property type="entry name" value="T2SS_E_N_sf"/>
</dbReference>
<evidence type="ECO:0000313" key="7">
    <source>
        <dbReference type="Proteomes" id="UP000067626"/>
    </source>
</evidence>
<keyword evidence="3" id="KW-0802">TPR repeat</keyword>
<feature type="repeat" description="TPR" evidence="3">
    <location>
        <begin position="501"/>
        <end position="534"/>
    </location>
</feature>
<dbReference type="Proteomes" id="UP000067626">
    <property type="component" value="Chromosome"/>
</dbReference>
<evidence type="ECO:0000256" key="2">
    <source>
        <dbReference type="PROSITE-ProRule" id="PRU00169"/>
    </source>
</evidence>
<evidence type="ECO:0000259" key="5">
    <source>
        <dbReference type="PROSITE" id="PS50110"/>
    </source>
</evidence>
<protein>
    <recommendedName>
        <fullName evidence="5">Response regulatory domain-containing protein</fullName>
    </recommendedName>
</protein>
<reference evidence="6 7" key="1">
    <citation type="submission" date="2015-07" db="EMBL/GenBank/DDBJ databases">
        <title>Genome analysis of myxobacterium Chondromyces crocatus Cm c5 reveals a high potential for natural compound synthesis and the genetic basis for the loss of fruiting body formation.</title>
        <authorList>
            <person name="Zaburannyi N."/>
            <person name="Bunk B."/>
            <person name="Maier J."/>
            <person name="Overmann J."/>
            <person name="Mueller R."/>
        </authorList>
    </citation>
    <scope>NUCLEOTIDE SEQUENCE [LARGE SCALE GENOMIC DNA]</scope>
    <source>
        <strain evidence="6 7">Cm c5</strain>
    </source>
</reference>
<dbReference type="PANTHER" id="PTHR44591">
    <property type="entry name" value="STRESS RESPONSE REGULATOR PROTEIN 1"/>
    <property type="match status" value="1"/>
</dbReference>
<dbReference type="PROSITE" id="PS50110">
    <property type="entry name" value="RESPONSE_REGULATORY"/>
    <property type="match status" value="1"/>
</dbReference>
<name>A0A0K1ENU0_CHOCO</name>